<dbReference type="CDD" id="cd00564">
    <property type="entry name" value="TMP_TenI"/>
    <property type="match status" value="1"/>
</dbReference>
<accession>A0A516GWQ9</accession>
<organism evidence="4 5">
    <name type="scientific">Ferrovibrio terrae</name>
    <dbReference type="NCBI Taxonomy" id="2594003"/>
    <lineage>
        <taxon>Bacteria</taxon>
        <taxon>Pseudomonadati</taxon>
        <taxon>Pseudomonadota</taxon>
        <taxon>Alphaproteobacteria</taxon>
        <taxon>Rhodospirillales</taxon>
        <taxon>Rhodospirillaceae</taxon>
        <taxon>Ferrovibrio</taxon>
    </lineage>
</organism>
<gene>
    <name evidence="4" type="ORF">FNB15_01190</name>
</gene>
<dbReference type="Pfam" id="PF02581">
    <property type="entry name" value="TMP-TENI"/>
    <property type="match status" value="1"/>
</dbReference>
<dbReference type="KEGG" id="fer:FNB15_01190"/>
<dbReference type="InterPro" id="IPR036206">
    <property type="entry name" value="ThiamineP_synth_sf"/>
</dbReference>
<dbReference type="Gene3D" id="3.20.20.70">
    <property type="entry name" value="Aldolase class I"/>
    <property type="match status" value="1"/>
</dbReference>
<evidence type="ECO:0000259" key="3">
    <source>
        <dbReference type="Pfam" id="PF02581"/>
    </source>
</evidence>
<feature type="domain" description="Thiamine phosphate synthase/TenI" evidence="3">
    <location>
        <begin position="40"/>
        <end position="205"/>
    </location>
</feature>
<dbReference type="EMBL" id="CP041636">
    <property type="protein sequence ID" value="QDO95973.1"/>
    <property type="molecule type" value="Genomic_DNA"/>
</dbReference>
<evidence type="ECO:0000256" key="2">
    <source>
        <dbReference type="ARBA" id="ARBA00022977"/>
    </source>
</evidence>
<dbReference type="InterPro" id="IPR022998">
    <property type="entry name" value="ThiamineP_synth_TenI"/>
</dbReference>
<proteinExistence type="predicted"/>
<dbReference type="SUPFAM" id="SSF51391">
    <property type="entry name" value="Thiamin phosphate synthase"/>
    <property type="match status" value="1"/>
</dbReference>
<protein>
    <submittedName>
        <fullName evidence="4">Thiamine phosphate synthase</fullName>
    </submittedName>
</protein>
<evidence type="ECO:0000313" key="5">
    <source>
        <dbReference type="Proteomes" id="UP000317496"/>
    </source>
</evidence>
<keyword evidence="5" id="KW-1185">Reference proteome</keyword>
<dbReference type="Proteomes" id="UP000317496">
    <property type="component" value="Chromosome"/>
</dbReference>
<dbReference type="PANTHER" id="PTHR20857">
    <property type="entry name" value="THIAMINE-PHOSPHATE PYROPHOSPHORYLASE"/>
    <property type="match status" value="1"/>
</dbReference>
<dbReference type="GO" id="GO:0009228">
    <property type="term" value="P:thiamine biosynthetic process"/>
    <property type="evidence" value="ECO:0007669"/>
    <property type="project" value="UniProtKB-KW"/>
</dbReference>
<dbReference type="AlphaFoldDB" id="A0A516GWQ9"/>
<reference evidence="4 5" key="1">
    <citation type="submission" date="2019-07" db="EMBL/GenBank/DDBJ databases">
        <title>Genome sequencing for Ferrovibrio sp. K5.</title>
        <authorList>
            <person name="Park S.-J."/>
        </authorList>
    </citation>
    <scope>NUCLEOTIDE SEQUENCE [LARGE SCALE GENOMIC DNA]</scope>
    <source>
        <strain evidence="4 5">K5</strain>
    </source>
</reference>
<dbReference type="InterPro" id="IPR013785">
    <property type="entry name" value="Aldolase_TIM"/>
</dbReference>
<evidence type="ECO:0000313" key="4">
    <source>
        <dbReference type="EMBL" id="QDO95973.1"/>
    </source>
</evidence>
<keyword evidence="2" id="KW-0784">Thiamine biosynthesis</keyword>
<dbReference type="OrthoDB" id="8446047at2"/>
<dbReference type="PANTHER" id="PTHR20857:SF15">
    <property type="entry name" value="THIAMINE-PHOSPHATE SYNTHASE"/>
    <property type="match status" value="1"/>
</dbReference>
<dbReference type="GO" id="GO:0004789">
    <property type="term" value="F:thiamine-phosphate diphosphorylase activity"/>
    <property type="evidence" value="ECO:0007669"/>
    <property type="project" value="TreeGrafter"/>
</dbReference>
<name>A0A516GWQ9_9PROT</name>
<sequence>MKTRARTLSTRPHRRKSRIVLPMSMPGRWLVTDARRLADPLPAIRRLTRGDGVLFRHYELPPAKRLALARQVAELCRRLGLVLVVAGDVRLARAVAAAGLHLPQGLIGHTALARRAGLRLVTVAAHDAGAIAQAARRGADAVLISPVFATASHPGAPPLGVLRFAALASDARRQGLAVYALGGITPASIAGLRHVPLAGYAAISMFSQA</sequence>
<comment type="pathway">
    <text evidence="1">Cofactor biosynthesis; thiamine diphosphate biosynthesis.</text>
</comment>
<dbReference type="GO" id="GO:0005737">
    <property type="term" value="C:cytoplasm"/>
    <property type="evidence" value="ECO:0007669"/>
    <property type="project" value="TreeGrafter"/>
</dbReference>
<evidence type="ECO:0000256" key="1">
    <source>
        <dbReference type="ARBA" id="ARBA00004948"/>
    </source>
</evidence>